<evidence type="ECO:0000313" key="3">
    <source>
        <dbReference type="EMBL" id="TCO75053.1"/>
    </source>
</evidence>
<accession>A0A4R2KMX5</accession>
<dbReference type="SUPFAM" id="SSF53474">
    <property type="entry name" value="alpha/beta-Hydrolases"/>
    <property type="match status" value="1"/>
</dbReference>
<dbReference type="GO" id="GO:0016787">
    <property type="term" value="F:hydrolase activity"/>
    <property type="evidence" value="ECO:0007669"/>
    <property type="project" value="UniProtKB-KW"/>
</dbReference>
<evidence type="ECO:0000313" key="4">
    <source>
        <dbReference type="Proteomes" id="UP000294980"/>
    </source>
</evidence>
<organism evidence="3 4">
    <name type="scientific">Chromatocurvus halotolerans</name>
    <dbReference type="NCBI Taxonomy" id="1132028"/>
    <lineage>
        <taxon>Bacteria</taxon>
        <taxon>Pseudomonadati</taxon>
        <taxon>Pseudomonadota</taxon>
        <taxon>Gammaproteobacteria</taxon>
        <taxon>Cellvibrionales</taxon>
        <taxon>Halieaceae</taxon>
        <taxon>Chromatocurvus</taxon>
    </lineage>
</organism>
<dbReference type="Proteomes" id="UP000294980">
    <property type="component" value="Unassembled WGS sequence"/>
</dbReference>
<gene>
    <name evidence="3" type="ORF">EV688_1105</name>
</gene>
<keyword evidence="4" id="KW-1185">Reference proteome</keyword>
<dbReference type="AlphaFoldDB" id="A0A4R2KMX5"/>
<comment type="caution">
    <text evidence="3">The sequence shown here is derived from an EMBL/GenBank/DDBJ whole genome shotgun (WGS) entry which is preliminary data.</text>
</comment>
<protein>
    <submittedName>
        <fullName evidence="3">Alpha/beta hydrolase family protein</fullName>
    </submittedName>
</protein>
<keyword evidence="3" id="KW-0378">Hydrolase</keyword>
<dbReference type="InterPro" id="IPR029058">
    <property type="entry name" value="AB_hydrolase_fold"/>
</dbReference>
<proteinExistence type="predicted"/>
<dbReference type="InterPro" id="IPR000073">
    <property type="entry name" value="AB_hydrolase_1"/>
</dbReference>
<feature type="domain" description="AB hydrolase-1" evidence="2">
    <location>
        <begin position="56"/>
        <end position="153"/>
    </location>
</feature>
<feature type="region of interest" description="Disordered" evidence="1">
    <location>
        <begin position="1"/>
        <end position="21"/>
    </location>
</feature>
<sequence length="244" mass="26668">MPLDAIVHESPPEAPPPKPVRFPDLRGEWRIGREALRLAFSARRLFRAGRGHGETVLLVPGWQAPEASMAPLRRLLLRKGYDARHWGLGVNRGQVERYLEVLVPQVEALAQERSGRVALVGWSLGGVIAREIARVVPGAVSCVITYGSPVVGGPTYSVAASSYGRDECERIAGVSHQRAKDQPIGVPMSVIFSRGDTIVSWPACIDRFSTRVVHYEVTSTHLSMGIDPSVWQVVLDTLGRHAAD</sequence>
<reference evidence="3 4" key="1">
    <citation type="submission" date="2019-03" db="EMBL/GenBank/DDBJ databases">
        <title>Genomic Encyclopedia of Type Strains, Phase IV (KMG-IV): sequencing the most valuable type-strain genomes for metagenomic binning, comparative biology and taxonomic classification.</title>
        <authorList>
            <person name="Goeker M."/>
        </authorList>
    </citation>
    <scope>NUCLEOTIDE SEQUENCE [LARGE SCALE GENOMIC DNA]</scope>
    <source>
        <strain evidence="3 4">DSM 23344</strain>
    </source>
</reference>
<dbReference type="Pfam" id="PF12697">
    <property type="entry name" value="Abhydrolase_6"/>
    <property type="match status" value="1"/>
</dbReference>
<dbReference type="EMBL" id="SLWX01000010">
    <property type="protein sequence ID" value="TCO75053.1"/>
    <property type="molecule type" value="Genomic_DNA"/>
</dbReference>
<dbReference type="Gene3D" id="3.40.50.1820">
    <property type="entry name" value="alpha/beta hydrolase"/>
    <property type="match status" value="1"/>
</dbReference>
<name>A0A4R2KMX5_9GAMM</name>
<evidence type="ECO:0000256" key="1">
    <source>
        <dbReference type="SAM" id="MobiDB-lite"/>
    </source>
</evidence>
<evidence type="ECO:0000259" key="2">
    <source>
        <dbReference type="Pfam" id="PF12697"/>
    </source>
</evidence>
<dbReference type="RefSeq" id="WP_240624385.1">
    <property type="nucleotide sequence ID" value="NZ_QQSW01000014.1"/>
</dbReference>
<feature type="compositionally biased region" description="Basic and acidic residues" evidence="1">
    <location>
        <begin position="1"/>
        <end position="11"/>
    </location>
</feature>